<gene>
    <name evidence="1" type="ORF">TPAB3V08_LOCUS8841</name>
</gene>
<comment type="caution">
    <text evidence="1">The sequence shown here is derived from an EMBL/GenBank/DDBJ whole genome shotgun (WGS) entry which is preliminary data.</text>
</comment>
<sequence>MDLTSLKPHTFRGLTHVHMLAIQESELGVIRAGAFEGLTQVGSLNLFNNKIDAIQEFVIKPTNRVRIVRLHGNHVLETPLPGAVVIQGVETLSVLGNHFPCDCHIHTLLVSPLANGTTGEFRAKNFCISPLEMNGKAMSGMDVETIGRCQEQVTRGNLKASKRPADSGGSGLVSWVQVLVALLYWAVLCAR</sequence>
<dbReference type="SUPFAM" id="SSF52058">
    <property type="entry name" value="L domain-like"/>
    <property type="match status" value="1"/>
</dbReference>
<dbReference type="Gene3D" id="3.80.10.10">
    <property type="entry name" value="Ribonuclease Inhibitor"/>
    <property type="match status" value="1"/>
</dbReference>
<name>A0ABN7P8H4_TIMPD</name>
<evidence type="ECO:0000313" key="2">
    <source>
        <dbReference type="Proteomes" id="UP001153148"/>
    </source>
</evidence>
<dbReference type="Proteomes" id="UP001153148">
    <property type="component" value="Unassembled WGS sequence"/>
</dbReference>
<reference evidence="1" key="1">
    <citation type="submission" date="2021-03" db="EMBL/GenBank/DDBJ databases">
        <authorList>
            <person name="Tran Van P."/>
        </authorList>
    </citation>
    <scope>NUCLEOTIDE SEQUENCE</scope>
</reference>
<dbReference type="PANTHER" id="PTHR31450">
    <property type="entry name" value="LEUCINE-RICH REPEAT-CONTAINING PROTEIN 19 LRRC19 FAMILY MEMBER"/>
    <property type="match status" value="1"/>
</dbReference>
<dbReference type="InterPro" id="IPR032675">
    <property type="entry name" value="LRR_dom_sf"/>
</dbReference>
<accession>A0ABN7P8H4</accession>
<dbReference type="EMBL" id="CAJPIN010017673">
    <property type="protein sequence ID" value="CAG2061888.1"/>
    <property type="molecule type" value="Genomic_DNA"/>
</dbReference>
<proteinExistence type="predicted"/>
<protein>
    <submittedName>
        <fullName evidence="1">Uncharacterized protein</fullName>
    </submittedName>
</protein>
<dbReference type="Pfam" id="PF13855">
    <property type="entry name" value="LRR_8"/>
    <property type="match status" value="1"/>
</dbReference>
<evidence type="ECO:0000313" key="1">
    <source>
        <dbReference type="EMBL" id="CAG2061888.1"/>
    </source>
</evidence>
<organism evidence="1 2">
    <name type="scientific">Timema podura</name>
    <name type="common">Walking stick</name>
    <dbReference type="NCBI Taxonomy" id="61482"/>
    <lineage>
        <taxon>Eukaryota</taxon>
        <taxon>Metazoa</taxon>
        <taxon>Ecdysozoa</taxon>
        <taxon>Arthropoda</taxon>
        <taxon>Hexapoda</taxon>
        <taxon>Insecta</taxon>
        <taxon>Pterygota</taxon>
        <taxon>Neoptera</taxon>
        <taxon>Polyneoptera</taxon>
        <taxon>Phasmatodea</taxon>
        <taxon>Timematodea</taxon>
        <taxon>Timematoidea</taxon>
        <taxon>Timematidae</taxon>
        <taxon>Timema</taxon>
    </lineage>
</organism>
<dbReference type="InterPro" id="IPR001611">
    <property type="entry name" value="Leu-rich_rpt"/>
</dbReference>
<dbReference type="PANTHER" id="PTHR31450:SF3">
    <property type="entry name" value="TYPE III ENDOSOME MEMBRANE PROTEIN TEMP"/>
    <property type="match status" value="1"/>
</dbReference>
<keyword evidence="2" id="KW-1185">Reference proteome</keyword>